<dbReference type="InterPro" id="IPR029063">
    <property type="entry name" value="SAM-dependent_MTases_sf"/>
</dbReference>
<evidence type="ECO:0000313" key="1">
    <source>
        <dbReference type="EMBL" id="MBJ7608736.1"/>
    </source>
</evidence>
<sequence>MTQAPQRDLRSRSFGQDYTPTPVDRFGVWLSARRMHRASGGFQGMRVADVGCGYHASFARTLIPVVRSLVLVDLSLSADLKARPAVRAIEGRLPQALEEIPTGSLDVVMCNSVVEHLWTPQDTIAELARITATGGVLLINVPSWRGKWFLELAAFRLGVSPPDEMNDHTMYYDPRDLWPLLRHAGFRPDHIRCFRHKFGLNTFAVCRKEGDG</sequence>
<reference evidence="1 2" key="1">
    <citation type="submission" date="2020-10" db="EMBL/GenBank/DDBJ databases">
        <title>Ca. Dormibacterota MAGs.</title>
        <authorList>
            <person name="Montgomery K."/>
        </authorList>
    </citation>
    <scope>NUCLEOTIDE SEQUENCE [LARGE SCALE GENOMIC DNA]</scope>
    <source>
        <strain evidence="1">Mitchell_Peninsula_5</strain>
    </source>
</reference>
<dbReference type="CDD" id="cd02440">
    <property type="entry name" value="AdoMet_MTases"/>
    <property type="match status" value="1"/>
</dbReference>
<organism evidence="1 2">
    <name type="scientific">Candidatus Amunia macphersoniae</name>
    <dbReference type="NCBI Taxonomy" id="3127014"/>
    <lineage>
        <taxon>Bacteria</taxon>
        <taxon>Bacillati</taxon>
        <taxon>Candidatus Dormiibacterota</taxon>
        <taxon>Candidatus Dormibacteria</taxon>
        <taxon>Candidatus Aeolococcales</taxon>
        <taxon>Candidatus Aeolococcaceae</taxon>
        <taxon>Candidatus Amunia</taxon>
    </lineage>
</organism>
<dbReference type="GO" id="GO:0008168">
    <property type="term" value="F:methyltransferase activity"/>
    <property type="evidence" value="ECO:0007669"/>
    <property type="project" value="UniProtKB-KW"/>
</dbReference>
<dbReference type="Gene3D" id="3.40.50.150">
    <property type="entry name" value="Vaccinia Virus protein VP39"/>
    <property type="match status" value="1"/>
</dbReference>
<gene>
    <name evidence="1" type="ORF">JF887_04805</name>
</gene>
<keyword evidence="1" id="KW-0489">Methyltransferase</keyword>
<dbReference type="EMBL" id="JAEKNN010000024">
    <property type="protein sequence ID" value="MBJ7608736.1"/>
    <property type="molecule type" value="Genomic_DNA"/>
</dbReference>
<evidence type="ECO:0000313" key="2">
    <source>
        <dbReference type="Proteomes" id="UP000614410"/>
    </source>
</evidence>
<dbReference type="SUPFAM" id="SSF53335">
    <property type="entry name" value="S-adenosyl-L-methionine-dependent methyltransferases"/>
    <property type="match status" value="1"/>
</dbReference>
<proteinExistence type="predicted"/>
<dbReference type="Pfam" id="PF13489">
    <property type="entry name" value="Methyltransf_23"/>
    <property type="match status" value="1"/>
</dbReference>
<name>A0A934NG06_9BACT</name>
<protein>
    <submittedName>
        <fullName evidence="1">Methyltransferase domain-containing protein</fullName>
    </submittedName>
</protein>
<dbReference type="Proteomes" id="UP000614410">
    <property type="component" value="Unassembled WGS sequence"/>
</dbReference>
<keyword evidence="1" id="KW-0808">Transferase</keyword>
<dbReference type="AlphaFoldDB" id="A0A934NG06"/>
<accession>A0A934NG06</accession>
<dbReference type="GO" id="GO:0032259">
    <property type="term" value="P:methylation"/>
    <property type="evidence" value="ECO:0007669"/>
    <property type="project" value="UniProtKB-KW"/>
</dbReference>
<comment type="caution">
    <text evidence="1">The sequence shown here is derived from an EMBL/GenBank/DDBJ whole genome shotgun (WGS) entry which is preliminary data.</text>
</comment>